<dbReference type="OrthoDB" id="10057240at2759"/>
<dbReference type="HOGENOM" id="CLU_1095285_0_0_1"/>
<dbReference type="GeneID" id="20203629"/>
<gene>
    <name evidence="3" type="primary">20203629</name>
    <name evidence="2" type="ORF">HELRODRAFT_171397</name>
</gene>
<evidence type="ECO:0000313" key="3">
    <source>
        <dbReference type="EnsemblMetazoa" id="HelroP171397"/>
    </source>
</evidence>
<dbReference type="RefSeq" id="XP_009016362.1">
    <property type="nucleotide sequence ID" value="XM_009018114.1"/>
</dbReference>
<dbReference type="InParanoid" id="T1F480"/>
<dbReference type="AlphaFoldDB" id="T1F480"/>
<dbReference type="Proteomes" id="UP000015101">
    <property type="component" value="Unassembled WGS sequence"/>
</dbReference>
<feature type="compositionally biased region" description="Basic and acidic residues" evidence="1">
    <location>
        <begin position="106"/>
        <end position="119"/>
    </location>
</feature>
<reference evidence="4" key="1">
    <citation type="submission" date="2012-12" db="EMBL/GenBank/DDBJ databases">
        <authorList>
            <person name="Hellsten U."/>
            <person name="Grimwood J."/>
            <person name="Chapman J.A."/>
            <person name="Shapiro H."/>
            <person name="Aerts A."/>
            <person name="Otillar R.P."/>
            <person name="Terry A.Y."/>
            <person name="Boore J.L."/>
            <person name="Simakov O."/>
            <person name="Marletaz F."/>
            <person name="Cho S.-J."/>
            <person name="Edsinger-Gonzales E."/>
            <person name="Havlak P."/>
            <person name="Kuo D.-H."/>
            <person name="Larsson T."/>
            <person name="Lv J."/>
            <person name="Arendt D."/>
            <person name="Savage R."/>
            <person name="Osoegawa K."/>
            <person name="de Jong P."/>
            <person name="Lindberg D.R."/>
            <person name="Seaver E.C."/>
            <person name="Weisblat D.A."/>
            <person name="Putnam N.H."/>
            <person name="Grigoriev I.V."/>
            <person name="Rokhsar D.S."/>
        </authorList>
    </citation>
    <scope>NUCLEOTIDE SEQUENCE</scope>
</reference>
<dbReference type="CTD" id="20203629"/>
<dbReference type="EnsemblMetazoa" id="HelroT171397">
    <property type="protein sequence ID" value="HelroP171397"/>
    <property type="gene ID" value="HelroG171397"/>
</dbReference>
<feature type="region of interest" description="Disordered" evidence="1">
    <location>
        <begin position="102"/>
        <end position="122"/>
    </location>
</feature>
<dbReference type="EMBL" id="AMQM01003868">
    <property type="status" value="NOT_ANNOTATED_CDS"/>
    <property type="molecule type" value="Genomic_DNA"/>
</dbReference>
<protein>
    <submittedName>
        <fullName evidence="2 3">Uncharacterized protein</fullName>
    </submittedName>
</protein>
<evidence type="ECO:0000313" key="4">
    <source>
        <dbReference type="Proteomes" id="UP000015101"/>
    </source>
</evidence>
<keyword evidence="4" id="KW-1185">Reference proteome</keyword>
<evidence type="ECO:0000313" key="2">
    <source>
        <dbReference type="EMBL" id="ESO05729.1"/>
    </source>
</evidence>
<reference evidence="2 4" key="2">
    <citation type="journal article" date="2013" name="Nature">
        <title>Insights into bilaterian evolution from three spiralian genomes.</title>
        <authorList>
            <person name="Simakov O."/>
            <person name="Marletaz F."/>
            <person name="Cho S.J."/>
            <person name="Edsinger-Gonzales E."/>
            <person name="Havlak P."/>
            <person name="Hellsten U."/>
            <person name="Kuo D.H."/>
            <person name="Larsson T."/>
            <person name="Lv J."/>
            <person name="Arendt D."/>
            <person name="Savage R."/>
            <person name="Osoegawa K."/>
            <person name="de Jong P."/>
            <person name="Grimwood J."/>
            <person name="Chapman J.A."/>
            <person name="Shapiro H."/>
            <person name="Aerts A."/>
            <person name="Otillar R.P."/>
            <person name="Terry A.Y."/>
            <person name="Boore J.L."/>
            <person name="Grigoriev I.V."/>
            <person name="Lindberg D.R."/>
            <person name="Seaver E.C."/>
            <person name="Weisblat D.A."/>
            <person name="Putnam N.H."/>
            <person name="Rokhsar D.S."/>
        </authorList>
    </citation>
    <scope>NUCLEOTIDE SEQUENCE</scope>
</reference>
<evidence type="ECO:0000256" key="1">
    <source>
        <dbReference type="SAM" id="MobiDB-lite"/>
    </source>
</evidence>
<dbReference type="KEGG" id="hro:HELRODRAFT_171397"/>
<sequence length="254" mass="28681">MATCDRIKKEEIEKLMKCDDVTKFEKVEPVWTKSKHWQGNFWAAKVDGEVLKTFRICEVCSMVLSVPVGTTQTLNRHHESHVKSKLLITPGSKQSTIKSFVQSKNIPEKHSERSSKRPNLDFNATDETFLSGQMTRTVSISQDELTGYLDQIIDTVNVLSYWRMNDKKKYTLHEVMMMLEDSPDSVPSSGVIFLQPPENACGDITDKDSGDEDILTINNLPASLLRADAGRKELSDDDNNYDVNDDESQPTTSS</sequence>
<organism evidence="3 4">
    <name type="scientific">Helobdella robusta</name>
    <name type="common">Californian leech</name>
    <dbReference type="NCBI Taxonomy" id="6412"/>
    <lineage>
        <taxon>Eukaryota</taxon>
        <taxon>Metazoa</taxon>
        <taxon>Spiralia</taxon>
        <taxon>Lophotrochozoa</taxon>
        <taxon>Annelida</taxon>
        <taxon>Clitellata</taxon>
        <taxon>Hirudinea</taxon>
        <taxon>Rhynchobdellida</taxon>
        <taxon>Glossiphoniidae</taxon>
        <taxon>Helobdella</taxon>
    </lineage>
</organism>
<dbReference type="EMBL" id="KB096325">
    <property type="protein sequence ID" value="ESO05729.1"/>
    <property type="molecule type" value="Genomic_DNA"/>
</dbReference>
<feature type="compositionally biased region" description="Acidic residues" evidence="1">
    <location>
        <begin position="235"/>
        <end position="248"/>
    </location>
</feature>
<reference evidence="3" key="3">
    <citation type="submission" date="2015-06" db="UniProtKB">
        <authorList>
            <consortium name="EnsemblMetazoa"/>
        </authorList>
    </citation>
    <scope>IDENTIFICATION</scope>
</reference>
<accession>T1F480</accession>
<name>T1F480_HELRO</name>
<feature type="region of interest" description="Disordered" evidence="1">
    <location>
        <begin position="226"/>
        <end position="254"/>
    </location>
</feature>
<proteinExistence type="predicted"/>